<feature type="region of interest" description="Disordered" evidence="4">
    <location>
        <begin position="1238"/>
        <end position="1258"/>
    </location>
</feature>
<feature type="region of interest" description="Disordered" evidence="4">
    <location>
        <begin position="605"/>
        <end position="631"/>
    </location>
</feature>
<dbReference type="GO" id="GO:0005634">
    <property type="term" value="C:nucleus"/>
    <property type="evidence" value="ECO:0007669"/>
    <property type="project" value="UniProtKB-SubCell"/>
</dbReference>
<gene>
    <name evidence="5" type="ORF">J0S82_003311</name>
</gene>
<evidence type="ECO:0000313" key="5">
    <source>
        <dbReference type="EMBL" id="KAG8514435.1"/>
    </source>
</evidence>
<feature type="region of interest" description="Disordered" evidence="4">
    <location>
        <begin position="2246"/>
        <end position="2293"/>
    </location>
</feature>
<keyword evidence="6" id="KW-1185">Reference proteome</keyword>
<dbReference type="Pfam" id="PF01603">
    <property type="entry name" value="B56"/>
    <property type="match status" value="2"/>
</dbReference>
<dbReference type="InterPro" id="IPR016024">
    <property type="entry name" value="ARM-type_fold"/>
</dbReference>
<dbReference type="Proteomes" id="UP000700334">
    <property type="component" value="Unassembled WGS sequence"/>
</dbReference>
<organism evidence="5 6">
    <name type="scientific">Galemys pyrenaicus</name>
    <name type="common">Iberian desman</name>
    <name type="synonym">Pyrenean desman</name>
    <dbReference type="NCBI Taxonomy" id="202257"/>
    <lineage>
        <taxon>Eukaryota</taxon>
        <taxon>Metazoa</taxon>
        <taxon>Chordata</taxon>
        <taxon>Craniata</taxon>
        <taxon>Vertebrata</taxon>
        <taxon>Euteleostomi</taxon>
        <taxon>Mammalia</taxon>
        <taxon>Eutheria</taxon>
        <taxon>Laurasiatheria</taxon>
        <taxon>Eulipotyphla</taxon>
        <taxon>Talpidae</taxon>
        <taxon>Galemys</taxon>
    </lineage>
</organism>
<dbReference type="FunFam" id="1.25.10.10:FF:000003">
    <property type="entry name" value="Serine/threonine-protein phosphatase 2A 56 kDa regulatory subunit"/>
    <property type="match status" value="1"/>
</dbReference>
<dbReference type="GO" id="GO:0007165">
    <property type="term" value="P:signal transduction"/>
    <property type="evidence" value="ECO:0007669"/>
    <property type="project" value="InterPro"/>
</dbReference>
<feature type="compositionally biased region" description="Basic and acidic residues" evidence="4">
    <location>
        <begin position="950"/>
        <end position="966"/>
    </location>
</feature>
<feature type="region of interest" description="Disordered" evidence="4">
    <location>
        <begin position="1091"/>
        <end position="1120"/>
    </location>
</feature>
<name>A0A8J6ABX8_GALPY</name>
<comment type="similarity">
    <text evidence="2">Belongs to the phosphatase 2A regulatory subunit B56 family.</text>
</comment>
<evidence type="ECO:0000313" key="6">
    <source>
        <dbReference type="Proteomes" id="UP000700334"/>
    </source>
</evidence>
<dbReference type="GO" id="GO:0005829">
    <property type="term" value="C:cytosol"/>
    <property type="evidence" value="ECO:0007669"/>
    <property type="project" value="TreeGrafter"/>
</dbReference>
<evidence type="ECO:0000256" key="4">
    <source>
        <dbReference type="SAM" id="MobiDB-lite"/>
    </source>
</evidence>
<feature type="compositionally biased region" description="Gly residues" evidence="4">
    <location>
        <begin position="899"/>
        <end position="909"/>
    </location>
</feature>
<feature type="compositionally biased region" description="Polar residues" evidence="4">
    <location>
        <begin position="1245"/>
        <end position="1255"/>
    </location>
</feature>
<feature type="compositionally biased region" description="Basic and acidic residues" evidence="4">
    <location>
        <begin position="2246"/>
        <end position="2284"/>
    </location>
</feature>
<dbReference type="OrthoDB" id="10264446at2759"/>
<reference evidence="5" key="1">
    <citation type="journal article" date="2021" name="Evol. Appl.">
        <title>The genome of the Pyrenean desman and the effects of bottlenecks and inbreeding on the genomic landscape of an endangered species.</title>
        <authorList>
            <person name="Escoda L."/>
            <person name="Castresana J."/>
        </authorList>
    </citation>
    <scope>NUCLEOTIDE SEQUENCE</scope>
    <source>
        <strain evidence="5">IBE-C5619</strain>
    </source>
</reference>
<dbReference type="SUPFAM" id="SSF48371">
    <property type="entry name" value="ARM repeat"/>
    <property type="match status" value="2"/>
</dbReference>
<dbReference type="EMBL" id="JAGFMF010011747">
    <property type="protein sequence ID" value="KAG8514435.1"/>
    <property type="molecule type" value="Genomic_DNA"/>
</dbReference>
<feature type="compositionally biased region" description="Basic residues" evidence="4">
    <location>
        <begin position="915"/>
        <end position="925"/>
    </location>
</feature>
<dbReference type="InterPro" id="IPR002554">
    <property type="entry name" value="PP2A_B56"/>
</dbReference>
<sequence length="2293" mass="248115">MMETVVEEGEVMMETVVEEGEVVVETVVEEGEVVVETVEEGEVMMETVVEEGEVMMETVVEEGEVVVETVVEEGEVMMETVVEEGEVVVELMVIIDGATSSFAVLRFSGKFKEYETGETALGKRGVHADGAQDGHSSRRGRAAWSSRRHLLPEGRPGWVGWDTGGVPCKAFQHAQLSAFVSRSCLDAQEETEPLCGGRGCAVVSGSALCREAARQGSQRRRHSGGVPPSERRFLCCVTASHGRRRLSLARRGMGCCRSGQDWAQCPQKDACEEYRGGLTHTGLEVPKLGPGGHGALSPRCLLCASNPVSEWSWTLKAVWGRGGTPPVSSTPPQALALRCSRHASSGPAEWSPLLAASLPGERPRVTQLKPAGHAVCSGVPAAQHGVPPSPDLPSPDPWPLLLTSRWRSSPCERRWPCPGGECPSGVGRLERVFWGSARHSLISPNCHWFYGCHHRPRCLLSGCRPGSRCCGRACSGSRSLLARPAWPGAPPFLPTFLWGHRTRAWVLRLCLAESPRTSWAGPSGTSRACVQVSFGRDALALCSFIKSGGSCGLLPWLASCGPVRRDPGCGKGHLRLEGPPQTLCLSTAACEEPERNSAWKARSTLPATPTAQPHRPPGAPGGPGQVPGEAASQTRVVTGDLAARPAVPRALAHCAQGAQTGHRAEAEDTDDRVSEKGAPPGGSPISLSRQIPREALLLGHFQAIQRWGGSSPCLWGLWFHDGLITPQLVLRTGELQARHLRKAAAETAMLCGRGMGRGMGSGWPRPGVCGPDPDTLLSRGRPGLGHVLLSAEWLALEAHGRVELKRPPHPAWAGPGAAPDRLRARLTHTRHQFLGHPVVVVSRASCHGGHSTSSTPLDAVLLPWPLKLQHTGVADVVLLPLTESWSAEAQAPGSRCGAHPGGFLLGGEGRVPDRHSHHQPPHRPRASSTEPRLGGFRVTPHGSRVVVLRPDGRGERDSPRGRRERGSQQPAPGSEVPSALQRVAGGGLRLPAGEGRRPRVACATMCTVRQQWERVYPEAGADESQELVWTGWATGQQPQPPRAEGRSLIPGPCSPAHTWHPSTVLCGGAHLAFPPKAAKSGHVGGAGLGAGRGQAGGTMSVRQRGQRGHPESPGLGPVGGSRELSCPSCAAAAAGKGDFVNAPHQQAHRYTQTPKASVETMESRSSALTLEAPPAQHTGGAALGGHLLKQVIVSMTRSDPALRCGVRRPVGCPRPSPSRFCTGAHVFLSRVSRDLPRSNGAVSPCTATNDENTGATARLPRNVSEPAGICRAGSSSRAPPAMLVHVGHLRTACRIQLVVLCSAEGELRLAAARGAACAVGTRSALSVRVRKRFSRRPRTPEPPAAAFPGPCLGDRALAVLLRSRALTLDAPVQLRVWAHNAHGDDTPFTIPADPGQYPPSGSARQHWPVVMATTGPAEAVPETPSVNSSLGHLAQGLRCSLQSVSSETGLRPSLCKSFGFSSLLGVSRREEKPKDLQRLGLSPVSDDTDCREHRRPWARCPKELLTLGVSGTASAGPVVAITTGQCCRALLVAGEALGSGPSQGPFVLQRAFVRMALAAGTGGVCTQTGGLSSRALWATCQMAGGAASQALHMCPLLSHQAQPLPLPERDRDVTPEAWRVAWAARAAVPGALGDLGAPFTDRPGVPLTERAGLGSDRGQWGRRPHASEFRKALGPPLCSPAGHVCHVRGAASAAPGQVRNDGALGSRGSGGGLRKPLLGLSLPVPISHRQERPNPGPTWPEQHLTWFRRQGVTIAPGHTRFGLSWSVTPALCFPDVPPADQEKLFIQKLRQCCVLFDFVSDPLSDLKWKEVKRAALSEMVEYITHNRNVVTEPVYPEVVHMFAVNMFRTLPPSSNPTGAEFDPEEDEPTLEAAWPHLQLVYEFFLRFLESPDFQPNIAKKYIDQKFVLQVRCQLARCRSPNLSIAKSLSVSFFLKLLELFDSEDPRERDFLKTTLHRIYGKFLGLRAYIRKQINNIFYRFIYETERHNGIAELLEILGSIINGFALPLKEEHKIFLLKVLLPLHKVKSLSVYHPQLAYCVVQFLEKDSTLTEPVVMALLKYWPKTHSPKEVMFLNELEEILDVVEPSEFVRVMEPLFRQLAKCVSSPHFQVAERALYYWNNEYIMSLISDNAAKILPIMFPSLYRNSKTHWNKTIHGLIYNALKLFMEMNQKLFDDCTQQFKAEKLKEKLKMKEREEAWVKIENLAKANPQYTVHSQASSVSVPVAMETDGPFLEDVQMLRKTVNEEARQAQKDPKKERPLLRRKSELPQDLHTKSALEAHCRASELLPQDGR</sequence>
<dbReference type="Gene3D" id="1.25.10.10">
    <property type="entry name" value="Leucine-rich Repeat Variant"/>
    <property type="match status" value="2"/>
</dbReference>
<evidence type="ECO:0000256" key="2">
    <source>
        <dbReference type="ARBA" id="ARBA00009745"/>
    </source>
</evidence>
<evidence type="ECO:0000256" key="1">
    <source>
        <dbReference type="ARBA" id="ARBA00004123"/>
    </source>
</evidence>
<feature type="region of interest" description="Disordered" evidence="4">
    <location>
        <begin position="654"/>
        <end position="688"/>
    </location>
</feature>
<feature type="compositionally biased region" description="Basic and acidic residues" evidence="4">
    <location>
        <begin position="126"/>
        <end position="136"/>
    </location>
</feature>
<keyword evidence="3" id="KW-0539">Nucleus</keyword>
<comment type="caution">
    <text evidence="5">The sequence shown here is derived from an EMBL/GenBank/DDBJ whole genome shotgun (WGS) entry which is preliminary data.</text>
</comment>
<accession>A0A8J6ABX8</accession>
<dbReference type="GO" id="GO:0000159">
    <property type="term" value="C:protein phosphatase type 2A complex"/>
    <property type="evidence" value="ECO:0007669"/>
    <property type="project" value="InterPro"/>
</dbReference>
<feature type="region of interest" description="Disordered" evidence="4">
    <location>
        <begin position="891"/>
        <end position="979"/>
    </location>
</feature>
<evidence type="ECO:0000256" key="3">
    <source>
        <dbReference type="ARBA" id="ARBA00023242"/>
    </source>
</evidence>
<protein>
    <submittedName>
        <fullName evidence="5">Serine/threonine-protein phosphatase 2A 56 kDa regulatory subunit gamma isoform</fullName>
    </submittedName>
</protein>
<dbReference type="GO" id="GO:0072542">
    <property type="term" value="F:protein phosphatase activator activity"/>
    <property type="evidence" value="ECO:0007669"/>
    <property type="project" value="TreeGrafter"/>
</dbReference>
<dbReference type="PANTHER" id="PTHR10257:SF3">
    <property type="entry name" value="SERINE_THREONINE-PROTEIN PHOSPHATASE 2A 56 KDA REGULATORY SUBUNIT GAMMA ISOFORM"/>
    <property type="match status" value="1"/>
</dbReference>
<feature type="region of interest" description="Disordered" evidence="4">
    <location>
        <begin position="125"/>
        <end position="145"/>
    </location>
</feature>
<proteinExistence type="inferred from homology"/>
<dbReference type="PANTHER" id="PTHR10257">
    <property type="entry name" value="SERINE/THREONINE PROTEIN PHOSPHATASE 2A PP2A REGULATORY SUBUNIT B"/>
    <property type="match status" value="1"/>
</dbReference>
<comment type="subcellular location">
    <subcellularLocation>
        <location evidence="1">Nucleus</location>
    </subcellularLocation>
</comment>
<feature type="compositionally biased region" description="Basic and acidic residues" evidence="4">
    <location>
        <begin position="662"/>
        <end position="675"/>
    </location>
</feature>
<dbReference type="InterPro" id="IPR011989">
    <property type="entry name" value="ARM-like"/>
</dbReference>